<dbReference type="InterPro" id="IPR056920">
    <property type="entry name" value="PRTase-CE"/>
</dbReference>
<gene>
    <name evidence="2" type="ORF">SAMN05216255_0202</name>
</gene>
<accession>A0A238Z895</accession>
<evidence type="ECO:0000259" key="1">
    <source>
        <dbReference type="Pfam" id="PF24390"/>
    </source>
</evidence>
<protein>
    <recommendedName>
        <fullName evidence="1">PRTase-CE domain-containing protein</fullName>
    </recommendedName>
</protein>
<dbReference type="Pfam" id="PF24390">
    <property type="entry name" value="PRTase-CE"/>
    <property type="match status" value="1"/>
</dbReference>
<name>A0A238Z895_9PSED</name>
<proteinExistence type="predicted"/>
<dbReference type="RefSeq" id="WP_089358510.1">
    <property type="nucleotide sequence ID" value="NZ_FZOG01000001.1"/>
</dbReference>
<evidence type="ECO:0000313" key="3">
    <source>
        <dbReference type="Proteomes" id="UP000242915"/>
    </source>
</evidence>
<evidence type="ECO:0000313" key="2">
    <source>
        <dbReference type="EMBL" id="SNR79171.1"/>
    </source>
</evidence>
<sequence length="299" mass="33638">MNHIYSESSKYDQLSLERTVKGLSNLGIRQPPLTWEKAKRWAKQFNDGPEKALAWLILRFLVFRTTEQLESSFRQAIKSASQHFGEKIELPKETDWRAILNGDIGNLSFYCSPPTLNTHNLPGKSGELIARLVNRTFGVNKSYAYDFTVMREDERLLIVDDGTFTGEQLDGFLASYGPAKNYPEQIAIVVAIAHEEAISKLAKQHPGIAVFFGEMLLKAHCFEHLAQAWISNGLWPYPESHPTDVYKAICEKHKLLNGSSGSLGFGSLGVIVGYEHGIPDDSLSILWSKSETWLPLIER</sequence>
<feature type="domain" description="PRTase-CE" evidence="1">
    <location>
        <begin position="39"/>
        <end position="299"/>
    </location>
</feature>
<dbReference type="AlphaFoldDB" id="A0A238Z895"/>
<keyword evidence="3" id="KW-1185">Reference proteome</keyword>
<reference evidence="3" key="1">
    <citation type="submission" date="2017-06" db="EMBL/GenBank/DDBJ databases">
        <authorList>
            <person name="Varghese N."/>
            <person name="Submissions S."/>
        </authorList>
    </citation>
    <scope>NUCLEOTIDE SEQUENCE [LARGE SCALE GENOMIC DNA]</scope>
    <source>
        <strain evidence="3">CIP 108523</strain>
    </source>
</reference>
<dbReference type="EMBL" id="FZOG01000001">
    <property type="protein sequence ID" value="SNR79171.1"/>
    <property type="molecule type" value="Genomic_DNA"/>
</dbReference>
<organism evidence="2 3">
    <name type="scientific">Pseudomonas segetis</name>
    <dbReference type="NCBI Taxonomy" id="298908"/>
    <lineage>
        <taxon>Bacteria</taxon>
        <taxon>Pseudomonadati</taxon>
        <taxon>Pseudomonadota</taxon>
        <taxon>Gammaproteobacteria</taxon>
        <taxon>Pseudomonadales</taxon>
        <taxon>Pseudomonadaceae</taxon>
        <taxon>Pseudomonas</taxon>
    </lineage>
</organism>
<dbReference type="Proteomes" id="UP000242915">
    <property type="component" value="Unassembled WGS sequence"/>
</dbReference>